<keyword evidence="4 5" id="KW-0472">Membrane</keyword>
<comment type="similarity">
    <text evidence="5">Belongs to the DHHC palmitoyltransferase family.</text>
</comment>
<reference evidence="8 9" key="2">
    <citation type="submission" date="2024-07" db="EMBL/GenBank/DDBJ databases">
        <authorList>
            <person name="Akdeniz Z."/>
        </authorList>
    </citation>
    <scope>NUCLEOTIDE SEQUENCE [LARGE SCALE GENOMIC DNA]</scope>
</reference>
<feature type="transmembrane region" description="Helical" evidence="5">
    <location>
        <begin position="20"/>
        <end position="40"/>
    </location>
</feature>
<evidence type="ECO:0000313" key="9">
    <source>
        <dbReference type="Proteomes" id="UP001642409"/>
    </source>
</evidence>
<keyword evidence="2 5" id="KW-0812">Transmembrane</keyword>
<dbReference type="GO" id="GO:0019706">
    <property type="term" value="F:protein-cysteine S-palmitoyltransferase activity"/>
    <property type="evidence" value="ECO:0007669"/>
    <property type="project" value="UniProtKB-EC"/>
</dbReference>
<dbReference type="EMBL" id="CAXDID020000024">
    <property type="protein sequence ID" value="CAL5990152.1"/>
    <property type="molecule type" value="Genomic_DNA"/>
</dbReference>
<dbReference type="InterPro" id="IPR001594">
    <property type="entry name" value="Palmitoyltrfase_DHHC"/>
</dbReference>
<comment type="subcellular location">
    <subcellularLocation>
        <location evidence="1">Membrane</location>
        <topology evidence="1">Multi-pass membrane protein</topology>
    </subcellularLocation>
</comment>
<keyword evidence="5" id="KW-0012">Acyltransferase</keyword>
<gene>
    <name evidence="7" type="ORF">HINF_LOCUS10093</name>
    <name evidence="8" type="ORF">HINF_LOCUS11211</name>
</gene>
<protein>
    <recommendedName>
        <fullName evidence="5">Palmitoyltransferase</fullName>
        <ecNumber evidence="5">2.3.1.225</ecNumber>
    </recommendedName>
</protein>
<feature type="transmembrane region" description="Helical" evidence="5">
    <location>
        <begin position="253"/>
        <end position="275"/>
    </location>
</feature>
<evidence type="ECO:0000313" key="7">
    <source>
        <dbReference type="EMBL" id="CAI9922448.1"/>
    </source>
</evidence>
<feature type="domain" description="Palmitoyltransferase DHHC" evidence="6">
    <location>
        <begin position="166"/>
        <end position="281"/>
    </location>
</feature>
<evidence type="ECO:0000256" key="3">
    <source>
        <dbReference type="ARBA" id="ARBA00022989"/>
    </source>
</evidence>
<dbReference type="PROSITE" id="PS50216">
    <property type="entry name" value="DHHC"/>
    <property type="match status" value="1"/>
</dbReference>
<evidence type="ECO:0000313" key="8">
    <source>
        <dbReference type="EMBL" id="CAL5990152.1"/>
    </source>
</evidence>
<comment type="catalytic activity">
    <reaction evidence="5">
        <text>L-cysteinyl-[protein] + hexadecanoyl-CoA = S-hexadecanoyl-L-cysteinyl-[protein] + CoA</text>
        <dbReference type="Rhea" id="RHEA:36683"/>
        <dbReference type="Rhea" id="RHEA-COMP:10131"/>
        <dbReference type="Rhea" id="RHEA-COMP:11032"/>
        <dbReference type="ChEBI" id="CHEBI:29950"/>
        <dbReference type="ChEBI" id="CHEBI:57287"/>
        <dbReference type="ChEBI" id="CHEBI:57379"/>
        <dbReference type="ChEBI" id="CHEBI:74151"/>
        <dbReference type="EC" id="2.3.1.225"/>
    </reaction>
</comment>
<comment type="caution">
    <text evidence="7">The sequence shown here is derived from an EMBL/GenBank/DDBJ whole genome shotgun (WGS) entry which is preliminary data.</text>
</comment>
<keyword evidence="9" id="KW-1185">Reference proteome</keyword>
<evidence type="ECO:0000256" key="2">
    <source>
        <dbReference type="ARBA" id="ARBA00022692"/>
    </source>
</evidence>
<evidence type="ECO:0000259" key="6">
    <source>
        <dbReference type="Pfam" id="PF01529"/>
    </source>
</evidence>
<dbReference type="EMBL" id="CATOUU010000248">
    <property type="protein sequence ID" value="CAI9922448.1"/>
    <property type="molecule type" value="Genomic_DNA"/>
</dbReference>
<accession>A0AA86NMZ0</accession>
<proteinExistence type="inferred from homology"/>
<organism evidence="7">
    <name type="scientific">Hexamita inflata</name>
    <dbReference type="NCBI Taxonomy" id="28002"/>
    <lineage>
        <taxon>Eukaryota</taxon>
        <taxon>Metamonada</taxon>
        <taxon>Diplomonadida</taxon>
        <taxon>Hexamitidae</taxon>
        <taxon>Hexamitinae</taxon>
        <taxon>Hexamita</taxon>
    </lineage>
</organism>
<evidence type="ECO:0000256" key="1">
    <source>
        <dbReference type="ARBA" id="ARBA00004141"/>
    </source>
</evidence>
<dbReference type="GO" id="GO:0016020">
    <property type="term" value="C:membrane"/>
    <property type="evidence" value="ECO:0007669"/>
    <property type="project" value="UniProtKB-SubCell"/>
</dbReference>
<name>A0AA86NMZ0_9EUKA</name>
<evidence type="ECO:0000256" key="5">
    <source>
        <dbReference type="RuleBase" id="RU079119"/>
    </source>
</evidence>
<dbReference type="Pfam" id="PF01529">
    <property type="entry name" value="DHHC"/>
    <property type="match status" value="1"/>
</dbReference>
<reference evidence="7" key="1">
    <citation type="submission" date="2023-06" db="EMBL/GenBank/DDBJ databases">
        <authorList>
            <person name="Kurt Z."/>
        </authorList>
    </citation>
    <scope>NUCLEOTIDE SEQUENCE</scope>
</reference>
<dbReference type="AlphaFoldDB" id="A0AA86NMZ0"/>
<keyword evidence="3 5" id="KW-1133">Transmembrane helix</keyword>
<keyword evidence="5" id="KW-0808">Transferase</keyword>
<evidence type="ECO:0000256" key="4">
    <source>
        <dbReference type="ARBA" id="ARBA00023136"/>
    </source>
</evidence>
<feature type="transmembrane region" description="Helical" evidence="5">
    <location>
        <begin position="105"/>
        <end position="122"/>
    </location>
</feature>
<comment type="domain">
    <text evidence="5">The DHHC domain is required for palmitoyltransferase activity.</text>
</comment>
<feature type="transmembrane region" description="Helical" evidence="5">
    <location>
        <begin position="203"/>
        <end position="222"/>
    </location>
</feature>
<dbReference type="Proteomes" id="UP001642409">
    <property type="component" value="Unassembled WGS sequence"/>
</dbReference>
<dbReference type="EC" id="2.3.1.225" evidence="5"/>
<feature type="transmembrane region" description="Helical" evidence="5">
    <location>
        <begin position="52"/>
        <end position="69"/>
    </location>
</feature>
<sequence>MVYKAVHYVWNVYVSALRSGHFMVLALQAYVCGLLVIACVSKLRRANVIRSLLLFSLISYILVEFIYALKFSVYSFICGSWCAQISKELHVSPGSFTLPLPLRRLQIILSCVVSLLLSRLLLKKVIPVSNSTIISDYASNQSQTTPKLNTHNQLKSKFVKILGFRCDTCAHVVPFTEHSEFGCLTDFHHICPWVGVPVYSQNIFVFVLFCFLLTVLSSVRVLQTVIAFKGLNVSGGLINKFALFSVGSSDQHATSILMSLVSCIVGIPAAVQVVIQMRNLISVFNEADRTYLYSLIKRIKKNTLRVVEMEGIYFLFDDKEFNTKDAIKTKLDTGKEFEAKSLTDSLNIIQKARKMKSTRRLLEQIIW</sequence>